<dbReference type="KEGG" id="dpx:DAPPUDRAFT_51887"/>
<organism evidence="3 4">
    <name type="scientific">Daphnia pulex</name>
    <name type="common">Water flea</name>
    <dbReference type="NCBI Taxonomy" id="6669"/>
    <lineage>
        <taxon>Eukaryota</taxon>
        <taxon>Metazoa</taxon>
        <taxon>Ecdysozoa</taxon>
        <taxon>Arthropoda</taxon>
        <taxon>Crustacea</taxon>
        <taxon>Branchiopoda</taxon>
        <taxon>Diplostraca</taxon>
        <taxon>Cladocera</taxon>
        <taxon>Anomopoda</taxon>
        <taxon>Daphniidae</taxon>
        <taxon>Daphnia</taxon>
    </lineage>
</organism>
<dbReference type="Pfam" id="PF03098">
    <property type="entry name" value="An_peroxidase"/>
    <property type="match status" value="1"/>
</dbReference>
<keyword evidence="4" id="KW-1185">Reference proteome</keyword>
<keyword evidence="1" id="KW-0575">Peroxidase</keyword>
<dbReference type="OrthoDB" id="823504at2759"/>
<evidence type="ECO:0000313" key="3">
    <source>
        <dbReference type="EMBL" id="EFX79821.1"/>
    </source>
</evidence>
<dbReference type="InterPro" id="IPR010255">
    <property type="entry name" value="Haem_peroxidase_sf"/>
</dbReference>
<sequence>SKYQPIDGSCHNQVHPQWGKANTPFQRILPNAYADGVYEPRKAVNGTQLTSPRVISTTVIQRPTRTSDDYTLVLMTWGQFITHDMTKSSSFTSADGQTPQCCNVTSGGPLDAELLHPFCLPIHIPEDDSFYSQYNQTCMTFVRTHIGGDYSCSLGHAEQLNSITHWLDGSMVYGSSLSELNNLRVGEEGLLKYSTTDGKELLPLRPGCSTCYFAGDARALENPQLTIIHTLMMREHNRIARALKKLNPLWDEETLFQETRRIVVAELQHITYNEYLPAMLGEKAMEDFKLKPSTVGVQYNEENAVNPSILNEFAAAAFRIGHSQVQGSLVLYDENNQEVTDQSFTLSNSFFNSSMVPQPGFIDNAIRGLTKQVPSSVDVEYTSQLTNLLFKGSNAFGMDLVSLNVQRGREHGIPDYNTVRAFCGLPKAASFEDLSNEIEQQTIDTLKSVYDSVDDIDLYIGCLSESSKPVAGSVLGPTALCIIANQFAIIKNNDRYFYDVTNQISSFSTAQYDEIRKSASLARIMCDNNNGDINTVQPNAFRAPIR</sequence>
<dbReference type="GO" id="GO:0020037">
    <property type="term" value="F:heme binding"/>
    <property type="evidence" value="ECO:0007669"/>
    <property type="project" value="InterPro"/>
</dbReference>
<feature type="non-terminal residue" evidence="3">
    <location>
        <position position="1"/>
    </location>
</feature>
<dbReference type="AlphaFoldDB" id="E9GLA5"/>
<dbReference type="HOGENOM" id="CLU_006087_5_2_1"/>
<reference evidence="3 4" key="1">
    <citation type="journal article" date="2011" name="Science">
        <title>The ecoresponsive genome of Daphnia pulex.</title>
        <authorList>
            <person name="Colbourne J.K."/>
            <person name="Pfrender M.E."/>
            <person name="Gilbert D."/>
            <person name="Thomas W.K."/>
            <person name="Tucker A."/>
            <person name="Oakley T.H."/>
            <person name="Tokishita S."/>
            <person name="Aerts A."/>
            <person name="Arnold G.J."/>
            <person name="Basu M.K."/>
            <person name="Bauer D.J."/>
            <person name="Caceres C.E."/>
            <person name="Carmel L."/>
            <person name="Casola C."/>
            <person name="Choi J.H."/>
            <person name="Detter J.C."/>
            <person name="Dong Q."/>
            <person name="Dusheyko S."/>
            <person name="Eads B.D."/>
            <person name="Frohlich T."/>
            <person name="Geiler-Samerotte K.A."/>
            <person name="Gerlach D."/>
            <person name="Hatcher P."/>
            <person name="Jogdeo S."/>
            <person name="Krijgsveld J."/>
            <person name="Kriventseva E.V."/>
            <person name="Kultz D."/>
            <person name="Laforsch C."/>
            <person name="Lindquist E."/>
            <person name="Lopez J."/>
            <person name="Manak J.R."/>
            <person name="Muller J."/>
            <person name="Pangilinan J."/>
            <person name="Patwardhan R.P."/>
            <person name="Pitluck S."/>
            <person name="Pritham E.J."/>
            <person name="Rechtsteiner A."/>
            <person name="Rho M."/>
            <person name="Rogozin I.B."/>
            <person name="Sakarya O."/>
            <person name="Salamov A."/>
            <person name="Schaack S."/>
            <person name="Shapiro H."/>
            <person name="Shiga Y."/>
            <person name="Skalitzky C."/>
            <person name="Smith Z."/>
            <person name="Souvorov A."/>
            <person name="Sung W."/>
            <person name="Tang Z."/>
            <person name="Tsuchiya D."/>
            <person name="Tu H."/>
            <person name="Vos H."/>
            <person name="Wang M."/>
            <person name="Wolf Y.I."/>
            <person name="Yamagata H."/>
            <person name="Yamada T."/>
            <person name="Ye Y."/>
            <person name="Shaw J.R."/>
            <person name="Andrews J."/>
            <person name="Crease T.J."/>
            <person name="Tang H."/>
            <person name="Lucas S.M."/>
            <person name="Robertson H.M."/>
            <person name="Bork P."/>
            <person name="Koonin E.V."/>
            <person name="Zdobnov E.M."/>
            <person name="Grigoriev I.V."/>
            <person name="Lynch M."/>
            <person name="Boore J.L."/>
        </authorList>
    </citation>
    <scope>NUCLEOTIDE SEQUENCE [LARGE SCALE GENOMIC DNA]</scope>
</reference>
<keyword evidence="2" id="KW-0408">Iron</keyword>
<evidence type="ECO:0000256" key="2">
    <source>
        <dbReference type="PIRSR" id="PIRSR619791-2"/>
    </source>
</evidence>
<keyword evidence="2" id="KW-0479">Metal-binding</keyword>
<dbReference type="InParanoid" id="E9GLA5"/>
<dbReference type="InterPro" id="IPR019791">
    <property type="entry name" value="Haem_peroxidase_animal"/>
</dbReference>
<dbReference type="Proteomes" id="UP000000305">
    <property type="component" value="Unassembled WGS sequence"/>
</dbReference>
<dbReference type="EMBL" id="GL732550">
    <property type="protein sequence ID" value="EFX79821.1"/>
    <property type="molecule type" value="Genomic_DNA"/>
</dbReference>
<dbReference type="OMA" id="LSHIICA"/>
<dbReference type="GO" id="GO:0004601">
    <property type="term" value="F:peroxidase activity"/>
    <property type="evidence" value="ECO:0000318"/>
    <property type="project" value="GO_Central"/>
</dbReference>
<accession>E9GLA5</accession>
<keyword evidence="1" id="KW-0560">Oxidoreductase</keyword>
<protein>
    <recommendedName>
        <fullName evidence="5">Peroxinectin</fullName>
    </recommendedName>
</protein>
<dbReference type="InterPro" id="IPR037120">
    <property type="entry name" value="Haem_peroxidase_sf_animal"/>
</dbReference>
<dbReference type="Gene3D" id="1.10.640.10">
    <property type="entry name" value="Haem peroxidase domain superfamily, animal type"/>
    <property type="match status" value="1"/>
</dbReference>
<dbReference type="FunFam" id="1.10.640.10:FF:000014">
    <property type="entry name" value="Uncharacterized protein"/>
    <property type="match status" value="1"/>
</dbReference>
<dbReference type="GO" id="GO:0006979">
    <property type="term" value="P:response to oxidative stress"/>
    <property type="evidence" value="ECO:0007669"/>
    <property type="project" value="InterPro"/>
</dbReference>
<evidence type="ECO:0000256" key="1">
    <source>
        <dbReference type="ARBA" id="ARBA00022559"/>
    </source>
</evidence>
<proteinExistence type="predicted"/>
<dbReference type="PROSITE" id="PS50292">
    <property type="entry name" value="PEROXIDASE_3"/>
    <property type="match status" value="1"/>
</dbReference>
<dbReference type="CDD" id="cd09823">
    <property type="entry name" value="peroxinectin_like"/>
    <property type="match status" value="1"/>
</dbReference>
<evidence type="ECO:0008006" key="5">
    <source>
        <dbReference type="Google" id="ProtNLM"/>
    </source>
</evidence>
<dbReference type="PRINTS" id="PR00457">
    <property type="entry name" value="ANPEROXIDASE"/>
</dbReference>
<name>E9GLA5_DAPPU</name>
<feature type="binding site" description="axial binding residue" evidence="2">
    <location>
        <position position="322"/>
    </location>
    <ligand>
        <name>heme b</name>
        <dbReference type="ChEBI" id="CHEBI:60344"/>
    </ligand>
    <ligandPart>
        <name>Fe</name>
        <dbReference type="ChEBI" id="CHEBI:18248"/>
    </ligandPart>
</feature>
<gene>
    <name evidence="3" type="ORF">DAPPUDRAFT_51887</name>
</gene>
<keyword evidence="2" id="KW-0349">Heme</keyword>
<dbReference type="eggNOG" id="KOG2408">
    <property type="taxonomic scope" value="Eukaryota"/>
</dbReference>
<dbReference type="PANTHER" id="PTHR11475:SF114">
    <property type="entry name" value="PEROXIDASE-LIKE PROTEIN"/>
    <property type="match status" value="1"/>
</dbReference>
<dbReference type="PANTHER" id="PTHR11475">
    <property type="entry name" value="OXIDASE/PEROXIDASE"/>
    <property type="match status" value="1"/>
</dbReference>
<dbReference type="GO" id="GO:0046872">
    <property type="term" value="F:metal ion binding"/>
    <property type="evidence" value="ECO:0007669"/>
    <property type="project" value="UniProtKB-KW"/>
</dbReference>
<dbReference type="SUPFAM" id="SSF48113">
    <property type="entry name" value="Heme-dependent peroxidases"/>
    <property type="match status" value="1"/>
</dbReference>
<dbReference type="PhylomeDB" id="E9GLA5"/>
<evidence type="ECO:0000313" key="4">
    <source>
        <dbReference type="Proteomes" id="UP000000305"/>
    </source>
</evidence>